<evidence type="ECO:0000259" key="3">
    <source>
        <dbReference type="SMART" id="SM00978"/>
    </source>
</evidence>
<keyword evidence="2" id="KW-0472">Membrane</keyword>
<dbReference type="RefSeq" id="WP_090750966.1">
    <property type="nucleotide sequence ID" value="NZ_CZQA01000012.1"/>
</dbReference>
<dbReference type="InterPro" id="IPR032710">
    <property type="entry name" value="NTF2-like_dom_sf"/>
</dbReference>
<accession>A0A0S4LPE7</accession>
<feature type="domain" description="Tim44-like" evidence="3">
    <location>
        <begin position="191"/>
        <end position="339"/>
    </location>
</feature>
<dbReference type="STRING" id="1742972.COMA1_60106"/>
<evidence type="ECO:0000313" key="5">
    <source>
        <dbReference type="Proteomes" id="UP000199032"/>
    </source>
</evidence>
<feature type="transmembrane region" description="Helical" evidence="2">
    <location>
        <begin position="144"/>
        <end position="162"/>
    </location>
</feature>
<feature type="region of interest" description="Disordered" evidence="1">
    <location>
        <begin position="32"/>
        <end position="93"/>
    </location>
</feature>
<dbReference type="SUPFAM" id="SSF54427">
    <property type="entry name" value="NTF2-like"/>
    <property type="match status" value="1"/>
</dbReference>
<keyword evidence="2" id="KW-0812">Transmembrane</keyword>
<proteinExistence type="predicted"/>
<dbReference type="PANTHER" id="PTHR41542">
    <property type="entry name" value="BLL5807 PROTEIN"/>
    <property type="match status" value="1"/>
</dbReference>
<dbReference type="SMART" id="SM00978">
    <property type="entry name" value="Tim44"/>
    <property type="match status" value="1"/>
</dbReference>
<organism evidence="4 5">
    <name type="scientific">Candidatus Nitrospira nitrosa</name>
    <dbReference type="NCBI Taxonomy" id="1742972"/>
    <lineage>
        <taxon>Bacteria</taxon>
        <taxon>Pseudomonadati</taxon>
        <taxon>Nitrospirota</taxon>
        <taxon>Nitrospiria</taxon>
        <taxon>Nitrospirales</taxon>
        <taxon>Nitrospiraceae</taxon>
        <taxon>Nitrospira</taxon>
    </lineage>
</organism>
<dbReference type="AlphaFoldDB" id="A0A0S4LPE7"/>
<dbReference type="Gene3D" id="3.10.450.240">
    <property type="match status" value="1"/>
</dbReference>
<evidence type="ECO:0000256" key="1">
    <source>
        <dbReference type="SAM" id="MobiDB-lite"/>
    </source>
</evidence>
<keyword evidence="5" id="KW-1185">Reference proteome</keyword>
<feature type="compositionally biased region" description="Polar residues" evidence="1">
    <location>
        <begin position="81"/>
        <end position="93"/>
    </location>
</feature>
<dbReference type="OrthoDB" id="9780873at2"/>
<evidence type="ECO:0000256" key="2">
    <source>
        <dbReference type="SAM" id="Phobius"/>
    </source>
</evidence>
<sequence length="340" mass="36274">MQTSSKLIVVCIIASLIGLPTLSFAKARGGGGGFSSGARGGNSSMGFGSRGSRTYQENGAKPIEQSTAPRPSATPPPQTANSPMAQPTPATSPSWFQRNPLLAGIAGGLAGTWLGHMLFGATESSAKTTDAESGSASAPTSGNSFGFILLLMALGAGAFYFFRRSKQTPAPVFTGLSRSTSARGSLLDVSANSTTNEPDTKAYSVTTDDKSTFQQLLTNIQSAWSSQDLAGLQQRVTPEMFSYFSEALAEDNRQGVRNHVEDVVLLKGDVREAWSEDTTDYATVDLRWNARDYTVSTTIPRGEPGYLVEGSEDTVTESVEVWTFMRVRDGHWLLSAIQQQ</sequence>
<reference evidence="4 5" key="1">
    <citation type="submission" date="2015-10" db="EMBL/GenBank/DDBJ databases">
        <authorList>
            <person name="Gilbert D.G."/>
        </authorList>
    </citation>
    <scope>NUCLEOTIDE SEQUENCE [LARGE SCALE GENOMIC DNA]</scope>
    <source>
        <strain evidence="4">COMA1</strain>
    </source>
</reference>
<evidence type="ECO:0000313" key="4">
    <source>
        <dbReference type="EMBL" id="CUS38825.1"/>
    </source>
</evidence>
<gene>
    <name evidence="4" type="ORF">COMA1_60106</name>
</gene>
<keyword evidence="2" id="KW-1133">Transmembrane helix</keyword>
<dbReference type="Proteomes" id="UP000199032">
    <property type="component" value="Unassembled WGS sequence"/>
</dbReference>
<dbReference type="PANTHER" id="PTHR41542:SF1">
    <property type="entry name" value="BLL5807 PROTEIN"/>
    <property type="match status" value="1"/>
</dbReference>
<protein>
    <recommendedName>
        <fullName evidence="3">Tim44-like domain-containing protein</fullName>
    </recommendedName>
</protein>
<name>A0A0S4LPE7_9BACT</name>
<dbReference type="Pfam" id="PF04280">
    <property type="entry name" value="Tim44"/>
    <property type="match status" value="1"/>
</dbReference>
<dbReference type="InterPro" id="IPR007379">
    <property type="entry name" value="Tim44-like_dom"/>
</dbReference>
<dbReference type="EMBL" id="CZQA01000012">
    <property type="protein sequence ID" value="CUS38825.1"/>
    <property type="molecule type" value="Genomic_DNA"/>
</dbReference>